<evidence type="ECO:0000259" key="1">
    <source>
        <dbReference type="Pfam" id="PF00144"/>
    </source>
</evidence>
<reference evidence="2" key="1">
    <citation type="submission" date="2021-03" db="EMBL/GenBank/DDBJ databases">
        <title>Proteiniclasticum marinus sp. nov., isolated from tidal flat sediment.</title>
        <authorList>
            <person name="Namirimu T."/>
            <person name="Yang J.-A."/>
            <person name="Yang S.-H."/>
            <person name="Kim Y.-J."/>
            <person name="Kwon K.K."/>
        </authorList>
    </citation>
    <scope>NUCLEOTIDE SEQUENCE</scope>
    <source>
        <strain evidence="2">SCR006</strain>
    </source>
</reference>
<evidence type="ECO:0000313" key="2">
    <source>
        <dbReference type="EMBL" id="MBO1266264.1"/>
    </source>
</evidence>
<keyword evidence="3" id="KW-1185">Reference proteome</keyword>
<dbReference type="EMBL" id="JAFNJU010000016">
    <property type="protein sequence ID" value="MBO1266264.1"/>
    <property type="molecule type" value="Genomic_DNA"/>
</dbReference>
<dbReference type="SUPFAM" id="SSF56601">
    <property type="entry name" value="beta-lactamase/transpeptidase-like"/>
    <property type="match status" value="1"/>
</dbReference>
<comment type="caution">
    <text evidence="2">The sequence shown here is derived from an EMBL/GenBank/DDBJ whole genome shotgun (WGS) entry which is preliminary data.</text>
</comment>
<dbReference type="Gene3D" id="3.40.710.10">
    <property type="entry name" value="DD-peptidase/beta-lactamase superfamily"/>
    <property type="match status" value="1"/>
</dbReference>
<sequence length="322" mass="36802">MYFVPWILIRVWIMPLPDTVEEQMNQAMDYGFDGMIVYVDQKGEEPGFHSAGWKNREEKIPADPHSLFKIASIGKLYDAVAVTKLVKSKDLSLDQTLGEFFPELTDRIEHAENITVRMLVQHQSGIPNYTDVQDYWVSPPKTSEETLSLVLDRPSEFQPGEGYGYSNTNYLLLTNIMEKVLGYSKFQYIEEEILCPLGLEHTFASLADVNSDDLMSGYYEGVEEDIKMSDYGSMIATAEDVGVFLRALNDGTLFDEGEEEIYASLYEYGHTGLIPGYQSIAKYHEDIDAVVIQFVNTTDFDGYTWTVSEIVYNRILRIMRRK</sequence>
<dbReference type="PANTHER" id="PTHR46825">
    <property type="entry name" value="D-ALANYL-D-ALANINE-CARBOXYPEPTIDASE/ENDOPEPTIDASE AMPH"/>
    <property type="match status" value="1"/>
</dbReference>
<feature type="domain" description="Beta-lactamase-related" evidence="1">
    <location>
        <begin position="24"/>
        <end position="258"/>
    </location>
</feature>
<dbReference type="InterPro" id="IPR050491">
    <property type="entry name" value="AmpC-like"/>
</dbReference>
<dbReference type="Pfam" id="PF00144">
    <property type="entry name" value="Beta-lactamase"/>
    <property type="match status" value="1"/>
</dbReference>
<dbReference type="PANTHER" id="PTHR46825:SF7">
    <property type="entry name" value="D-ALANYL-D-ALANINE CARBOXYPEPTIDASE"/>
    <property type="match status" value="1"/>
</dbReference>
<protein>
    <submittedName>
        <fullName evidence="2">Beta-lactamase family protein</fullName>
    </submittedName>
</protein>
<evidence type="ECO:0000313" key="3">
    <source>
        <dbReference type="Proteomes" id="UP000664218"/>
    </source>
</evidence>
<organism evidence="2 3">
    <name type="scientific">Proteiniclasticum aestuarii</name>
    <dbReference type="NCBI Taxonomy" id="2817862"/>
    <lineage>
        <taxon>Bacteria</taxon>
        <taxon>Bacillati</taxon>
        <taxon>Bacillota</taxon>
        <taxon>Clostridia</taxon>
        <taxon>Eubacteriales</taxon>
        <taxon>Clostridiaceae</taxon>
        <taxon>Proteiniclasticum</taxon>
    </lineage>
</organism>
<name>A0A939KI50_9CLOT</name>
<dbReference type="InterPro" id="IPR001466">
    <property type="entry name" value="Beta-lactam-related"/>
</dbReference>
<dbReference type="InterPro" id="IPR012338">
    <property type="entry name" value="Beta-lactam/transpept-like"/>
</dbReference>
<gene>
    <name evidence="2" type="ORF">J3A84_14600</name>
</gene>
<dbReference type="Proteomes" id="UP000664218">
    <property type="component" value="Unassembled WGS sequence"/>
</dbReference>
<proteinExistence type="predicted"/>
<accession>A0A939KI50</accession>
<dbReference type="AlphaFoldDB" id="A0A939KI50"/>